<dbReference type="Proteomes" id="UP000529446">
    <property type="component" value="Unassembled WGS sequence"/>
</dbReference>
<dbReference type="EMBL" id="JNFA01000002">
    <property type="protein sequence ID" value="KGL44501.1"/>
    <property type="molecule type" value="Genomic_DNA"/>
</dbReference>
<dbReference type="Proteomes" id="UP000546806">
    <property type="component" value="Unassembled WGS sequence"/>
</dbReference>
<evidence type="ECO:0000313" key="18">
    <source>
        <dbReference type="Proteomes" id="UP000519573"/>
    </source>
</evidence>
<dbReference type="EMBL" id="JAARXI010000001">
    <property type="protein sequence ID" value="MBC2115142.1"/>
    <property type="molecule type" value="Genomic_DNA"/>
</dbReference>
<organism evidence="2 17">
    <name type="scientific">Listeria booriae</name>
    <dbReference type="NCBI Taxonomy" id="1552123"/>
    <lineage>
        <taxon>Bacteria</taxon>
        <taxon>Bacillati</taxon>
        <taxon>Bacillota</taxon>
        <taxon>Bacilli</taxon>
        <taxon>Bacillales</taxon>
        <taxon>Listeriaceae</taxon>
        <taxon>Listeria</taxon>
    </lineage>
</organism>
<dbReference type="Proteomes" id="UP000532866">
    <property type="component" value="Unassembled WGS sequence"/>
</dbReference>
<dbReference type="Proteomes" id="UP000547643">
    <property type="component" value="Unassembled WGS sequence"/>
</dbReference>
<dbReference type="EMBL" id="JAARVG010000006">
    <property type="protein sequence ID" value="MBC1793322.1"/>
    <property type="molecule type" value="Genomic_DNA"/>
</dbReference>
<evidence type="ECO:0000313" key="22">
    <source>
        <dbReference type="Proteomes" id="UP000539064"/>
    </source>
</evidence>
<dbReference type="STRING" id="1552123.EP57_00670"/>
<dbReference type="Proteomes" id="UP000519573">
    <property type="component" value="Unassembled WGS sequence"/>
</dbReference>
<sequence length="80" mass="8810">MGEHEVRYFVIPMIVVFILGIAGISAPIFPVVQFVIVGLIAILAGTVCGWIAVGIRLLVKWFQTRKEHHAVKKVAVASKR</sequence>
<evidence type="ECO:0000313" key="11">
    <source>
        <dbReference type="EMBL" id="MBC2003319.1"/>
    </source>
</evidence>
<evidence type="ECO:0000313" key="16">
    <source>
        <dbReference type="EMBL" id="MBC2370506.1"/>
    </source>
</evidence>
<dbReference type="AlphaFoldDB" id="A0A099WIL7"/>
<dbReference type="Proteomes" id="UP000539064">
    <property type="component" value="Unassembled WGS sequence"/>
</dbReference>
<evidence type="ECO:0000313" key="6">
    <source>
        <dbReference type="EMBL" id="MBC1562345.1"/>
    </source>
</evidence>
<name>A0A099WIL7_9LIST</name>
<dbReference type="EMBL" id="JAARRU010000003">
    <property type="protein sequence ID" value="MBC1566153.1"/>
    <property type="molecule type" value="Genomic_DNA"/>
</dbReference>
<dbReference type="GeneID" id="58715961"/>
<keyword evidence="1" id="KW-0812">Transmembrane</keyword>
<dbReference type="Proteomes" id="UP000533953">
    <property type="component" value="Unassembled WGS sequence"/>
</dbReference>
<proteinExistence type="predicted"/>
<evidence type="ECO:0000313" key="12">
    <source>
        <dbReference type="EMBL" id="MBC2115142.1"/>
    </source>
</evidence>
<evidence type="ECO:0000313" key="19">
    <source>
        <dbReference type="Proteomes" id="UP000529446"/>
    </source>
</evidence>
<evidence type="ECO:0000313" key="28">
    <source>
        <dbReference type="Proteomes" id="UP000548082"/>
    </source>
</evidence>
<dbReference type="Proteomes" id="UP000553016">
    <property type="component" value="Unassembled WGS sequence"/>
</dbReference>
<dbReference type="Proteomes" id="UP000541955">
    <property type="component" value="Unassembled WGS sequence"/>
</dbReference>
<reference evidence="2 17" key="1">
    <citation type="submission" date="2014-05" db="EMBL/GenBank/DDBJ databases">
        <title>Novel Listeriaceae from food processing environments.</title>
        <authorList>
            <person name="den Bakker H.C."/>
        </authorList>
    </citation>
    <scope>NUCLEOTIDE SEQUENCE [LARGE SCALE GENOMIC DNA]</scope>
    <source>
        <strain evidence="2 17">FSL A5-0281</strain>
    </source>
</reference>
<reference evidence="18 19" key="2">
    <citation type="submission" date="2020-03" db="EMBL/GenBank/DDBJ databases">
        <title>Soil Listeria distribution.</title>
        <authorList>
            <person name="Liao J."/>
            <person name="Wiedmann M."/>
        </authorList>
    </citation>
    <scope>NUCLEOTIDE SEQUENCE [LARGE SCALE GENOMIC DNA]</scope>
    <source>
        <strain evidence="14 30">FSL L7-0149</strain>
        <strain evidence="15 29">FSL L7-0153</strain>
        <strain evidence="13 18">FSL L7-0245</strain>
        <strain evidence="12 19">FSL L7-0360</strain>
        <strain evidence="11 26">FSL L7-0435</strain>
        <strain evidence="9 22">FSL L7-0978</strain>
        <strain evidence="10 28">FSL L7-0990</strain>
        <strain evidence="8 27">FSL L7-1017</strain>
        <strain evidence="6 23">FSL L7-1387</strain>
        <strain evidence="7 31">FSL L7-1427</strain>
        <strain evidence="5 21">FSL L7-1547</strain>
        <strain evidence="3 24">FSL L7-1816</strain>
        <strain evidence="4 20">FSL L7-1833</strain>
        <strain evidence="16 25">FSL L7-1850</strain>
    </source>
</reference>
<evidence type="ECO:0000313" key="8">
    <source>
        <dbReference type="EMBL" id="MBC1779610.1"/>
    </source>
</evidence>
<evidence type="ECO:0000256" key="1">
    <source>
        <dbReference type="SAM" id="Phobius"/>
    </source>
</evidence>
<evidence type="ECO:0000313" key="5">
    <source>
        <dbReference type="EMBL" id="MBC1490641.1"/>
    </source>
</evidence>
<dbReference type="Proteomes" id="UP000546244">
    <property type="component" value="Unassembled WGS sequence"/>
</dbReference>
<evidence type="ECO:0000313" key="13">
    <source>
        <dbReference type="EMBL" id="MBC2166692.1"/>
    </source>
</evidence>
<dbReference type="EMBL" id="JAAROV010000003">
    <property type="protein sequence ID" value="MBC1317252.1"/>
    <property type="molecule type" value="Genomic_DNA"/>
</dbReference>
<dbReference type="Proteomes" id="UP000548082">
    <property type="component" value="Unassembled WGS sequence"/>
</dbReference>
<dbReference type="Proteomes" id="UP000543379">
    <property type="component" value="Unassembled WGS sequence"/>
</dbReference>
<dbReference type="EMBL" id="JAARVD010000005">
    <property type="protein sequence ID" value="MBC1797214.1"/>
    <property type="molecule type" value="Genomic_DNA"/>
</dbReference>
<evidence type="ECO:0000313" key="2">
    <source>
        <dbReference type="EMBL" id="KGL44501.1"/>
    </source>
</evidence>
<evidence type="ECO:0000313" key="23">
    <source>
        <dbReference type="Proteomes" id="UP000541955"/>
    </source>
</evidence>
<dbReference type="EMBL" id="JAARYH010000003">
    <property type="protein sequence ID" value="MBC2166692.1"/>
    <property type="molecule type" value="Genomic_DNA"/>
</dbReference>
<evidence type="ECO:0000313" key="31">
    <source>
        <dbReference type="Proteomes" id="UP000586951"/>
    </source>
</evidence>
<evidence type="ECO:0000313" key="20">
    <source>
        <dbReference type="Proteomes" id="UP000532866"/>
    </source>
</evidence>
<dbReference type="OrthoDB" id="2362785at2"/>
<evidence type="ECO:0000313" key="21">
    <source>
        <dbReference type="Proteomes" id="UP000533953"/>
    </source>
</evidence>
<dbReference type="Proteomes" id="UP000029844">
    <property type="component" value="Unassembled WGS sequence"/>
</dbReference>
<dbReference type="EMBL" id="JAAROL010000003">
    <property type="protein sequence ID" value="MBC1332143.1"/>
    <property type="molecule type" value="Genomic_DNA"/>
</dbReference>
<dbReference type="EMBL" id="JAARUV010000004">
    <property type="protein sequence ID" value="MBC1779610.1"/>
    <property type="molecule type" value="Genomic_DNA"/>
</dbReference>
<evidence type="ECO:0000313" key="29">
    <source>
        <dbReference type="Proteomes" id="UP000550367"/>
    </source>
</evidence>
<evidence type="ECO:0000313" key="3">
    <source>
        <dbReference type="EMBL" id="MBC1317252.1"/>
    </source>
</evidence>
<feature type="transmembrane region" description="Helical" evidence="1">
    <location>
        <begin position="7"/>
        <end position="29"/>
    </location>
</feature>
<evidence type="ECO:0000313" key="24">
    <source>
        <dbReference type="Proteomes" id="UP000543379"/>
    </source>
</evidence>
<evidence type="ECO:0000313" key="17">
    <source>
        <dbReference type="Proteomes" id="UP000029844"/>
    </source>
</evidence>
<evidence type="ECO:0000313" key="7">
    <source>
        <dbReference type="EMBL" id="MBC1566153.1"/>
    </source>
</evidence>
<evidence type="ECO:0000313" key="10">
    <source>
        <dbReference type="EMBL" id="MBC1797214.1"/>
    </source>
</evidence>
<evidence type="ECO:0000313" key="9">
    <source>
        <dbReference type="EMBL" id="MBC1793322.1"/>
    </source>
</evidence>
<keyword evidence="1" id="KW-0472">Membrane</keyword>
<gene>
    <name evidence="2" type="ORF">EP57_00670</name>
    <name evidence="4" type="ORF">HB759_09355</name>
    <name evidence="3" type="ORF">HB811_10730</name>
    <name evidence="6" type="ORF">HB902_09705</name>
    <name evidence="7" type="ORF">HB907_12115</name>
    <name evidence="16" type="ORF">HBP98_00645</name>
    <name evidence="8" type="ORF">HCA46_12240</name>
    <name evidence="9" type="ORF">HCA52_07815</name>
    <name evidence="10" type="ORF">HCA55_10770</name>
    <name evidence="11" type="ORF">HCA78_06050</name>
    <name evidence="12" type="ORF">HCB06_00755</name>
    <name evidence="15" type="ORF">HCB25_08705</name>
    <name evidence="13" type="ORF">HCB26_08955</name>
    <name evidence="14" type="ORF">HCB35_04525</name>
    <name evidence="5" type="ORF">HCI99_02265</name>
</gene>
<evidence type="ECO:0000313" key="25">
    <source>
        <dbReference type="Proteomes" id="UP000546244"/>
    </source>
</evidence>
<dbReference type="EMBL" id="JAARMV010000001">
    <property type="protein sequence ID" value="MBC2370506.1"/>
    <property type="molecule type" value="Genomic_DNA"/>
</dbReference>
<dbReference type="Proteomes" id="UP000550367">
    <property type="component" value="Unassembled WGS sequence"/>
</dbReference>
<evidence type="ECO:0000313" key="27">
    <source>
        <dbReference type="Proteomes" id="UP000547643"/>
    </source>
</evidence>
<feature type="transmembrane region" description="Helical" evidence="1">
    <location>
        <begin position="35"/>
        <end position="59"/>
    </location>
</feature>
<evidence type="ECO:0000313" key="30">
    <source>
        <dbReference type="Proteomes" id="UP000553016"/>
    </source>
</evidence>
<protein>
    <submittedName>
        <fullName evidence="2">Uncharacterized protein</fullName>
    </submittedName>
</protein>
<dbReference type="RefSeq" id="WP_052167455.1">
    <property type="nucleotide sequence ID" value="NZ_CBCSHQ010000008.1"/>
</dbReference>
<evidence type="ECO:0000313" key="14">
    <source>
        <dbReference type="EMBL" id="MBC2239735.1"/>
    </source>
</evidence>
<dbReference type="EMBL" id="JAARRW010000003">
    <property type="protein sequence ID" value="MBC1562345.1"/>
    <property type="molecule type" value="Genomic_DNA"/>
</dbReference>
<evidence type="ECO:0000313" key="26">
    <source>
        <dbReference type="Proteomes" id="UP000546806"/>
    </source>
</evidence>
<dbReference type="Proteomes" id="UP000586951">
    <property type="component" value="Unassembled WGS sequence"/>
</dbReference>
<dbReference type="eggNOG" id="ENOG5034998">
    <property type="taxonomic scope" value="Bacteria"/>
</dbReference>
<evidence type="ECO:0000313" key="4">
    <source>
        <dbReference type="EMBL" id="MBC1332143.1"/>
    </source>
</evidence>
<comment type="caution">
    <text evidence="2">The sequence shown here is derived from an EMBL/GenBank/DDBJ whole genome shotgun (WGS) entry which is preliminary data.</text>
</comment>
<accession>A0A099WIL7</accession>
<dbReference type="EMBL" id="JAARYY010000004">
    <property type="protein sequence ID" value="MBC2244143.1"/>
    <property type="molecule type" value="Genomic_DNA"/>
</dbReference>
<dbReference type="EMBL" id="JAASTX010000002">
    <property type="protein sequence ID" value="MBC1490641.1"/>
    <property type="molecule type" value="Genomic_DNA"/>
</dbReference>
<keyword evidence="17" id="KW-1185">Reference proteome</keyword>
<dbReference type="EMBL" id="JAARZA010000002">
    <property type="protein sequence ID" value="MBC2239735.1"/>
    <property type="molecule type" value="Genomic_DNA"/>
</dbReference>
<evidence type="ECO:0000313" key="15">
    <source>
        <dbReference type="EMBL" id="MBC2244143.1"/>
    </source>
</evidence>
<keyword evidence="1" id="KW-1133">Transmembrane helix</keyword>
<dbReference type="EMBL" id="JAARWW010000002">
    <property type="protein sequence ID" value="MBC2003319.1"/>
    <property type="molecule type" value="Genomic_DNA"/>
</dbReference>